<evidence type="ECO:0000259" key="10">
    <source>
        <dbReference type="Pfam" id="PF07730"/>
    </source>
</evidence>
<keyword evidence="3" id="KW-0597">Phosphoprotein</keyword>
<keyword evidence="4" id="KW-0808">Transferase</keyword>
<name>A0A510V9C6_9CELL</name>
<evidence type="ECO:0000256" key="9">
    <source>
        <dbReference type="SAM" id="Phobius"/>
    </source>
</evidence>
<evidence type="ECO:0000256" key="4">
    <source>
        <dbReference type="ARBA" id="ARBA00022679"/>
    </source>
</evidence>
<organism evidence="11 12">
    <name type="scientific">Cellulomonas xylanilytica</name>
    <dbReference type="NCBI Taxonomy" id="233583"/>
    <lineage>
        <taxon>Bacteria</taxon>
        <taxon>Bacillati</taxon>
        <taxon>Actinomycetota</taxon>
        <taxon>Actinomycetes</taxon>
        <taxon>Micrococcales</taxon>
        <taxon>Cellulomonadaceae</taxon>
        <taxon>Cellulomonas</taxon>
    </lineage>
</organism>
<dbReference type="GO" id="GO:0000155">
    <property type="term" value="F:phosphorelay sensor kinase activity"/>
    <property type="evidence" value="ECO:0007669"/>
    <property type="project" value="InterPro"/>
</dbReference>
<dbReference type="Gene3D" id="1.20.5.1930">
    <property type="match status" value="1"/>
</dbReference>
<dbReference type="SUPFAM" id="SSF55874">
    <property type="entry name" value="ATPase domain of HSP90 chaperone/DNA topoisomerase II/histidine kinase"/>
    <property type="match status" value="1"/>
</dbReference>
<dbReference type="GO" id="GO:0016020">
    <property type="term" value="C:membrane"/>
    <property type="evidence" value="ECO:0007669"/>
    <property type="project" value="InterPro"/>
</dbReference>
<comment type="catalytic activity">
    <reaction evidence="1">
        <text>ATP + protein L-histidine = ADP + protein N-phospho-L-histidine.</text>
        <dbReference type="EC" id="2.7.13.3"/>
    </reaction>
</comment>
<feature type="domain" description="Signal transduction histidine kinase subgroup 3 dimerisation and phosphoacceptor" evidence="10">
    <location>
        <begin position="208"/>
        <end position="272"/>
    </location>
</feature>
<keyword evidence="6" id="KW-0418">Kinase</keyword>
<proteinExistence type="predicted"/>
<evidence type="ECO:0000313" key="12">
    <source>
        <dbReference type="Proteomes" id="UP000321118"/>
    </source>
</evidence>
<dbReference type="EMBL" id="BJUB01000017">
    <property type="protein sequence ID" value="GEK23472.1"/>
    <property type="molecule type" value="Genomic_DNA"/>
</dbReference>
<evidence type="ECO:0000256" key="2">
    <source>
        <dbReference type="ARBA" id="ARBA00012438"/>
    </source>
</evidence>
<evidence type="ECO:0000256" key="1">
    <source>
        <dbReference type="ARBA" id="ARBA00000085"/>
    </source>
</evidence>
<reference evidence="11 12" key="1">
    <citation type="submission" date="2019-07" db="EMBL/GenBank/DDBJ databases">
        <title>Whole genome shotgun sequence of Cellulomonas xylanilytica NBRC 101102.</title>
        <authorList>
            <person name="Hosoyama A."/>
            <person name="Uohara A."/>
            <person name="Ohji S."/>
            <person name="Ichikawa N."/>
        </authorList>
    </citation>
    <scope>NUCLEOTIDE SEQUENCE [LARGE SCALE GENOMIC DNA]</scope>
    <source>
        <strain evidence="11 12">NBRC 101102</strain>
    </source>
</reference>
<feature type="transmembrane region" description="Helical" evidence="9">
    <location>
        <begin position="16"/>
        <end position="36"/>
    </location>
</feature>
<dbReference type="AlphaFoldDB" id="A0A510V9C6"/>
<protein>
    <recommendedName>
        <fullName evidence="2">histidine kinase</fullName>
        <ecNumber evidence="2">2.7.13.3</ecNumber>
    </recommendedName>
</protein>
<keyword evidence="12" id="KW-1185">Reference proteome</keyword>
<dbReference type="Pfam" id="PF07730">
    <property type="entry name" value="HisKA_3"/>
    <property type="match status" value="1"/>
</dbReference>
<accession>A0A510V9C6</accession>
<keyword evidence="9" id="KW-1133">Transmembrane helix</keyword>
<dbReference type="PANTHER" id="PTHR24421">
    <property type="entry name" value="NITRATE/NITRITE SENSOR PROTEIN NARX-RELATED"/>
    <property type="match status" value="1"/>
</dbReference>
<comment type="caution">
    <text evidence="11">The sequence shown here is derived from an EMBL/GenBank/DDBJ whole genome shotgun (WGS) entry which is preliminary data.</text>
</comment>
<keyword evidence="9" id="KW-0472">Membrane</keyword>
<evidence type="ECO:0000256" key="7">
    <source>
        <dbReference type="ARBA" id="ARBA00022840"/>
    </source>
</evidence>
<evidence type="ECO:0000313" key="11">
    <source>
        <dbReference type="EMBL" id="GEK23472.1"/>
    </source>
</evidence>
<dbReference type="CDD" id="cd16917">
    <property type="entry name" value="HATPase_UhpB-NarQ-NarX-like"/>
    <property type="match status" value="1"/>
</dbReference>
<dbReference type="InterPro" id="IPR011712">
    <property type="entry name" value="Sig_transdc_His_kin_sub3_dim/P"/>
</dbReference>
<feature type="transmembrane region" description="Helical" evidence="9">
    <location>
        <begin position="57"/>
        <end position="74"/>
    </location>
</feature>
<dbReference type="GO" id="GO:0005524">
    <property type="term" value="F:ATP binding"/>
    <property type="evidence" value="ECO:0007669"/>
    <property type="project" value="UniProtKB-KW"/>
</dbReference>
<sequence length="399" mass="42200">MLTDRRPTATFPWREWVPSIAVATVIAALLLLTPGVQNFTILGDGGYAYVRSGPTPYGYAVVGGACVLAGVLLGRRWPVWATVLAFLPFLFVAWVGGFVWGWWLGLLGIAALAALDGPRRAIVPAGAAFLVALGYCSTEIPAFLPIGAVTSGTGADFEVYAFVAYCLAIVIVVGVATLIGSVQRSRLREESVDAAERHALEVESLAGERARLARDLHDVVAHHVSLVAVRAESAPFLHPDLNDDAREVLADIAKDAREALTELRQVLVVLQRTSDESERTPQPTACDVDDLVASAVAAGQPITLEGAWRDIPPATGYVLYRAVQEGLTNARRHAAGSLATVRRTQTGTTVGFRMTNAADGGADPGRGLIGMRERVEALGGTMSAVVVDGEFVLDVAVPA</sequence>
<dbReference type="GO" id="GO:0046983">
    <property type="term" value="F:protein dimerization activity"/>
    <property type="evidence" value="ECO:0007669"/>
    <property type="project" value="InterPro"/>
</dbReference>
<keyword evidence="9" id="KW-0812">Transmembrane</keyword>
<keyword evidence="5" id="KW-0547">Nucleotide-binding</keyword>
<dbReference type="PANTHER" id="PTHR24421:SF10">
    <property type="entry name" value="NITRATE_NITRITE SENSOR PROTEIN NARQ"/>
    <property type="match status" value="1"/>
</dbReference>
<gene>
    <name evidence="11" type="ORF">CXY01_39920</name>
</gene>
<evidence type="ECO:0000256" key="6">
    <source>
        <dbReference type="ARBA" id="ARBA00022777"/>
    </source>
</evidence>
<evidence type="ECO:0000256" key="3">
    <source>
        <dbReference type="ARBA" id="ARBA00022553"/>
    </source>
</evidence>
<dbReference type="Gene3D" id="3.30.565.10">
    <property type="entry name" value="Histidine kinase-like ATPase, C-terminal domain"/>
    <property type="match status" value="1"/>
</dbReference>
<dbReference type="EC" id="2.7.13.3" evidence="2"/>
<feature type="transmembrane region" description="Helical" evidence="9">
    <location>
        <begin position="86"/>
        <end position="115"/>
    </location>
</feature>
<evidence type="ECO:0000256" key="8">
    <source>
        <dbReference type="ARBA" id="ARBA00023012"/>
    </source>
</evidence>
<feature type="transmembrane region" description="Helical" evidence="9">
    <location>
        <begin position="127"/>
        <end position="147"/>
    </location>
</feature>
<dbReference type="Proteomes" id="UP000321118">
    <property type="component" value="Unassembled WGS sequence"/>
</dbReference>
<dbReference type="InterPro" id="IPR050482">
    <property type="entry name" value="Sensor_HK_TwoCompSys"/>
</dbReference>
<dbReference type="InterPro" id="IPR036890">
    <property type="entry name" value="HATPase_C_sf"/>
</dbReference>
<keyword evidence="7" id="KW-0067">ATP-binding</keyword>
<evidence type="ECO:0000256" key="5">
    <source>
        <dbReference type="ARBA" id="ARBA00022741"/>
    </source>
</evidence>
<keyword evidence="8" id="KW-0902">Two-component regulatory system</keyword>
<feature type="transmembrane region" description="Helical" evidence="9">
    <location>
        <begin position="159"/>
        <end position="179"/>
    </location>
</feature>